<dbReference type="EMBL" id="CAJVPZ010004416">
    <property type="protein sequence ID" value="CAG8545788.1"/>
    <property type="molecule type" value="Genomic_DNA"/>
</dbReference>
<evidence type="ECO:0000313" key="2">
    <source>
        <dbReference type="EMBL" id="CAG8545788.1"/>
    </source>
</evidence>
<organism evidence="2 3">
    <name type="scientific">Racocetra fulgida</name>
    <dbReference type="NCBI Taxonomy" id="60492"/>
    <lineage>
        <taxon>Eukaryota</taxon>
        <taxon>Fungi</taxon>
        <taxon>Fungi incertae sedis</taxon>
        <taxon>Mucoromycota</taxon>
        <taxon>Glomeromycotina</taxon>
        <taxon>Glomeromycetes</taxon>
        <taxon>Diversisporales</taxon>
        <taxon>Gigasporaceae</taxon>
        <taxon>Racocetra</taxon>
    </lineage>
</organism>
<feature type="region of interest" description="Disordered" evidence="1">
    <location>
        <begin position="1"/>
        <end position="39"/>
    </location>
</feature>
<feature type="region of interest" description="Disordered" evidence="1">
    <location>
        <begin position="55"/>
        <end position="127"/>
    </location>
</feature>
<feature type="compositionally biased region" description="Polar residues" evidence="1">
    <location>
        <begin position="1"/>
        <end position="14"/>
    </location>
</feature>
<comment type="caution">
    <text evidence="2">The sequence shown here is derived from an EMBL/GenBank/DDBJ whole genome shotgun (WGS) entry which is preliminary data.</text>
</comment>
<protein>
    <submittedName>
        <fullName evidence="2">8257_t:CDS:1</fullName>
    </submittedName>
</protein>
<reference evidence="2" key="1">
    <citation type="submission" date="2021-06" db="EMBL/GenBank/DDBJ databases">
        <authorList>
            <person name="Kallberg Y."/>
            <person name="Tangrot J."/>
            <person name="Rosling A."/>
        </authorList>
    </citation>
    <scope>NUCLEOTIDE SEQUENCE</scope>
    <source>
        <strain evidence="2">IN212</strain>
    </source>
</reference>
<keyword evidence="3" id="KW-1185">Reference proteome</keyword>
<proteinExistence type="predicted"/>
<name>A0A9N9FNQ1_9GLOM</name>
<dbReference type="Proteomes" id="UP000789396">
    <property type="component" value="Unassembled WGS sequence"/>
</dbReference>
<dbReference type="AlphaFoldDB" id="A0A9N9FNQ1"/>
<evidence type="ECO:0000313" key="3">
    <source>
        <dbReference type="Proteomes" id="UP000789396"/>
    </source>
</evidence>
<evidence type="ECO:0000256" key="1">
    <source>
        <dbReference type="SAM" id="MobiDB-lite"/>
    </source>
</evidence>
<feature type="non-terminal residue" evidence="2">
    <location>
        <position position="1"/>
    </location>
</feature>
<gene>
    <name evidence="2" type="ORF">RFULGI_LOCUS4425</name>
</gene>
<feature type="compositionally biased region" description="Basic and acidic residues" evidence="1">
    <location>
        <begin position="59"/>
        <end position="110"/>
    </location>
</feature>
<accession>A0A9N9FNQ1</accession>
<sequence length="127" mass="14233">LKYPVSQAQNSQVTPDHERSEDQPELMSSPPKKKRKTLPFARLLTEEESWHQLNELNEEAERKAEEIKRKKEAAAQKKEAAAQRKEAAAKKKEVAAKKKEALAKKKEAAAQKKGGATTNSNTKRKSG</sequence>